<evidence type="ECO:0000313" key="6">
    <source>
        <dbReference type="EMBL" id="GGH88401.1"/>
    </source>
</evidence>
<protein>
    <submittedName>
        <fullName evidence="6">ABC transporter ATP-binding protein</fullName>
    </submittedName>
</protein>
<evidence type="ECO:0000256" key="2">
    <source>
        <dbReference type="ARBA" id="ARBA00022448"/>
    </source>
</evidence>
<comment type="similarity">
    <text evidence="1">Belongs to the ABC transporter superfamily.</text>
</comment>
<feature type="domain" description="ABC transporter" evidence="5">
    <location>
        <begin position="2"/>
        <end position="231"/>
    </location>
</feature>
<dbReference type="Gene3D" id="3.40.50.300">
    <property type="entry name" value="P-loop containing nucleotide triphosphate hydrolases"/>
    <property type="match status" value="1"/>
</dbReference>
<evidence type="ECO:0000256" key="4">
    <source>
        <dbReference type="ARBA" id="ARBA00022840"/>
    </source>
</evidence>
<dbReference type="AlphaFoldDB" id="A0A8J3EPH3"/>
<reference evidence="6" key="2">
    <citation type="submission" date="2020-09" db="EMBL/GenBank/DDBJ databases">
        <authorList>
            <person name="Sun Q."/>
            <person name="Zhou Y."/>
        </authorList>
    </citation>
    <scope>NUCLEOTIDE SEQUENCE</scope>
    <source>
        <strain evidence="6">CGMCC 1.12777</strain>
    </source>
</reference>
<sequence length="247" mass="28442">MLTASALHKKYAKKKILNGIEWHVKKGVHALIGPEEAGKSTFMRILAGCERPSKGEVMINQTSLKNQPEEYRQRIGYLPQTFKADRSLTVEQFMHYAAVLKGIRYRKKRKAEIEYCLNQVQLMPFLKFKLKSLTEGMHQRVGIAQALINEPEILIIDEPTRYLDPIERAIFRHIITEYGKNKTVLLATNKISEIQDYYRSVTVMKDGECIYKGSPQPLIGRPRVRSLTNEEAEIDHYLTLIRSSGHV</sequence>
<keyword evidence="3" id="KW-0547">Nucleotide-binding</keyword>
<proteinExistence type="inferred from homology"/>
<name>A0A8J3EPH3_9BACL</name>
<comment type="caution">
    <text evidence="6">The sequence shown here is derived from an EMBL/GenBank/DDBJ whole genome shotgun (WGS) entry which is preliminary data.</text>
</comment>
<reference evidence="6" key="1">
    <citation type="journal article" date="2014" name="Int. J. Syst. Evol. Microbiol.">
        <title>Complete genome sequence of Corynebacterium casei LMG S-19264T (=DSM 44701T), isolated from a smear-ripened cheese.</title>
        <authorList>
            <consortium name="US DOE Joint Genome Institute (JGI-PGF)"/>
            <person name="Walter F."/>
            <person name="Albersmeier A."/>
            <person name="Kalinowski J."/>
            <person name="Ruckert C."/>
        </authorList>
    </citation>
    <scope>NUCLEOTIDE SEQUENCE</scope>
    <source>
        <strain evidence="6">CGMCC 1.12777</strain>
    </source>
</reference>
<dbReference type="InterPro" id="IPR003593">
    <property type="entry name" value="AAA+_ATPase"/>
</dbReference>
<dbReference type="GO" id="GO:0005524">
    <property type="term" value="F:ATP binding"/>
    <property type="evidence" value="ECO:0007669"/>
    <property type="project" value="UniProtKB-KW"/>
</dbReference>
<dbReference type="GO" id="GO:0016887">
    <property type="term" value="F:ATP hydrolysis activity"/>
    <property type="evidence" value="ECO:0007669"/>
    <property type="project" value="InterPro"/>
</dbReference>
<evidence type="ECO:0000256" key="1">
    <source>
        <dbReference type="ARBA" id="ARBA00005417"/>
    </source>
</evidence>
<dbReference type="Proteomes" id="UP000656813">
    <property type="component" value="Unassembled WGS sequence"/>
</dbReference>
<dbReference type="SUPFAM" id="SSF52540">
    <property type="entry name" value="P-loop containing nucleoside triphosphate hydrolases"/>
    <property type="match status" value="1"/>
</dbReference>
<organism evidence="6 7">
    <name type="scientific">Pullulanibacillus pueri</name>
    <dbReference type="NCBI Taxonomy" id="1437324"/>
    <lineage>
        <taxon>Bacteria</taxon>
        <taxon>Bacillati</taxon>
        <taxon>Bacillota</taxon>
        <taxon>Bacilli</taxon>
        <taxon>Bacillales</taxon>
        <taxon>Sporolactobacillaceae</taxon>
        <taxon>Pullulanibacillus</taxon>
    </lineage>
</organism>
<dbReference type="PANTHER" id="PTHR43335">
    <property type="entry name" value="ABC TRANSPORTER, ATP-BINDING PROTEIN"/>
    <property type="match status" value="1"/>
</dbReference>
<dbReference type="InterPro" id="IPR003439">
    <property type="entry name" value="ABC_transporter-like_ATP-bd"/>
</dbReference>
<evidence type="ECO:0000256" key="3">
    <source>
        <dbReference type="ARBA" id="ARBA00022741"/>
    </source>
</evidence>
<evidence type="ECO:0000313" key="7">
    <source>
        <dbReference type="Proteomes" id="UP000656813"/>
    </source>
</evidence>
<accession>A0A8J3EPH3</accession>
<dbReference type="InterPro" id="IPR027417">
    <property type="entry name" value="P-loop_NTPase"/>
</dbReference>
<dbReference type="RefSeq" id="WP_188499218.1">
    <property type="nucleotide sequence ID" value="NZ_BMFV01000051.1"/>
</dbReference>
<dbReference type="Pfam" id="PF00005">
    <property type="entry name" value="ABC_tran"/>
    <property type="match status" value="1"/>
</dbReference>
<gene>
    <name evidence="6" type="ORF">GCM10007096_40650</name>
</gene>
<dbReference type="SMART" id="SM00382">
    <property type="entry name" value="AAA"/>
    <property type="match status" value="1"/>
</dbReference>
<keyword evidence="4 6" id="KW-0067">ATP-binding</keyword>
<keyword evidence="7" id="KW-1185">Reference proteome</keyword>
<dbReference type="PANTHER" id="PTHR43335:SF2">
    <property type="entry name" value="ABC TRANSPORTER, ATP-BINDING PROTEIN"/>
    <property type="match status" value="1"/>
</dbReference>
<dbReference type="PROSITE" id="PS50893">
    <property type="entry name" value="ABC_TRANSPORTER_2"/>
    <property type="match status" value="1"/>
</dbReference>
<keyword evidence="2" id="KW-0813">Transport</keyword>
<evidence type="ECO:0000259" key="5">
    <source>
        <dbReference type="PROSITE" id="PS50893"/>
    </source>
</evidence>
<dbReference type="EMBL" id="BMFV01000051">
    <property type="protein sequence ID" value="GGH88401.1"/>
    <property type="molecule type" value="Genomic_DNA"/>
</dbReference>